<name>A0A0F9A690_9ZZZZ</name>
<gene>
    <name evidence="1" type="ORF">LCGC14_2951610</name>
</gene>
<reference evidence="1" key="1">
    <citation type="journal article" date="2015" name="Nature">
        <title>Complex archaea that bridge the gap between prokaryotes and eukaryotes.</title>
        <authorList>
            <person name="Spang A."/>
            <person name="Saw J.H."/>
            <person name="Jorgensen S.L."/>
            <person name="Zaremba-Niedzwiedzka K."/>
            <person name="Martijn J."/>
            <person name="Lind A.E."/>
            <person name="van Eijk R."/>
            <person name="Schleper C."/>
            <person name="Guy L."/>
            <person name="Ettema T.J."/>
        </authorList>
    </citation>
    <scope>NUCLEOTIDE SEQUENCE</scope>
</reference>
<organism evidence="1">
    <name type="scientific">marine sediment metagenome</name>
    <dbReference type="NCBI Taxonomy" id="412755"/>
    <lineage>
        <taxon>unclassified sequences</taxon>
        <taxon>metagenomes</taxon>
        <taxon>ecological metagenomes</taxon>
    </lineage>
</organism>
<protein>
    <submittedName>
        <fullName evidence="1">Uncharacterized protein</fullName>
    </submittedName>
</protein>
<feature type="non-terminal residue" evidence="1">
    <location>
        <position position="1"/>
    </location>
</feature>
<comment type="caution">
    <text evidence="1">The sequence shown here is derived from an EMBL/GenBank/DDBJ whole genome shotgun (WGS) entry which is preliminary data.</text>
</comment>
<proteinExistence type="predicted"/>
<dbReference type="EMBL" id="LAZR01059490">
    <property type="protein sequence ID" value="KKK67681.1"/>
    <property type="molecule type" value="Genomic_DNA"/>
</dbReference>
<dbReference type="AlphaFoldDB" id="A0A0F9A690"/>
<evidence type="ECO:0000313" key="1">
    <source>
        <dbReference type="EMBL" id="KKK67681.1"/>
    </source>
</evidence>
<sequence length="98" mass="11377">VLTTLGNSHGVIFNDSKTKWWYKPKDLQLISSELTVVAFVERVEKLESMMAQATGTDEHLADYEYIRKIIDRPKENMSAAMMKTLNNMYSKYRKITNV</sequence>
<accession>A0A0F9A690</accession>